<evidence type="ECO:0000259" key="1">
    <source>
        <dbReference type="PROSITE" id="PS50948"/>
    </source>
</evidence>
<dbReference type="AlphaFoldDB" id="A0AAE0ZIV6"/>
<dbReference type="Proteomes" id="UP001283361">
    <property type="component" value="Unassembled WGS sequence"/>
</dbReference>
<sequence length="203" mass="22760">MAEVALFKGKMLPYYGRTLFVVIGLWSFLALWSASGQQLPVPGHQQDQDRGSTLMVDTPYLDMTTADTSSLDNITENTLEAAERPILGVGQYSHSDQVFLWTTHSQTYSSTDKALMGHVFLVLTAKKSAYQCALECLKRSRCSSFNMLTASHLCELSDSDHLNSPTSYADLEGSEYHVKSTFSIDEFGKVPKSEDHVNQRRFW</sequence>
<comment type="caution">
    <text evidence="2">The sequence shown here is derived from an EMBL/GenBank/DDBJ whole genome shotgun (WGS) entry which is preliminary data.</text>
</comment>
<reference evidence="2" key="1">
    <citation type="journal article" date="2023" name="G3 (Bethesda)">
        <title>A reference genome for the long-term kleptoplast-retaining sea slug Elysia crispata morphotype clarki.</title>
        <authorList>
            <person name="Eastman K.E."/>
            <person name="Pendleton A.L."/>
            <person name="Shaikh M.A."/>
            <person name="Suttiyut T."/>
            <person name="Ogas R."/>
            <person name="Tomko P."/>
            <person name="Gavelis G."/>
            <person name="Widhalm J.R."/>
            <person name="Wisecaver J.H."/>
        </authorList>
    </citation>
    <scope>NUCLEOTIDE SEQUENCE</scope>
    <source>
        <strain evidence="2">ECLA1</strain>
    </source>
</reference>
<accession>A0AAE0ZIV6</accession>
<proteinExistence type="predicted"/>
<keyword evidence="3" id="KW-1185">Reference proteome</keyword>
<dbReference type="PROSITE" id="PS50948">
    <property type="entry name" value="PAN"/>
    <property type="match status" value="1"/>
</dbReference>
<dbReference type="Pfam" id="PF00024">
    <property type="entry name" value="PAN_1"/>
    <property type="match status" value="1"/>
</dbReference>
<evidence type="ECO:0000313" key="3">
    <source>
        <dbReference type="Proteomes" id="UP001283361"/>
    </source>
</evidence>
<evidence type="ECO:0000313" key="2">
    <source>
        <dbReference type="EMBL" id="KAK3770273.1"/>
    </source>
</evidence>
<dbReference type="EMBL" id="JAWDGP010003856">
    <property type="protein sequence ID" value="KAK3770273.1"/>
    <property type="molecule type" value="Genomic_DNA"/>
</dbReference>
<protein>
    <recommendedName>
        <fullName evidence="1">Apple domain-containing protein</fullName>
    </recommendedName>
</protein>
<dbReference type="InterPro" id="IPR003609">
    <property type="entry name" value="Pan_app"/>
</dbReference>
<feature type="domain" description="Apple" evidence="1">
    <location>
        <begin position="102"/>
        <end position="181"/>
    </location>
</feature>
<name>A0AAE0ZIV6_9GAST</name>
<organism evidence="2 3">
    <name type="scientific">Elysia crispata</name>
    <name type="common">lettuce slug</name>
    <dbReference type="NCBI Taxonomy" id="231223"/>
    <lineage>
        <taxon>Eukaryota</taxon>
        <taxon>Metazoa</taxon>
        <taxon>Spiralia</taxon>
        <taxon>Lophotrochozoa</taxon>
        <taxon>Mollusca</taxon>
        <taxon>Gastropoda</taxon>
        <taxon>Heterobranchia</taxon>
        <taxon>Euthyneura</taxon>
        <taxon>Panpulmonata</taxon>
        <taxon>Sacoglossa</taxon>
        <taxon>Placobranchoidea</taxon>
        <taxon>Plakobranchidae</taxon>
        <taxon>Elysia</taxon>
    </lineage>
</organism>
<dbReference type="SUPFAM" id="SSF57414">
    <property type="entry name" value="Hairpin loop containing domain-like"/>
    <property type="match status" value="1"/>
</dbReference>
<gene>
    <name evidence="2" type="ORF">RRG08_029928</name>
</gene>